<name>A0AA37GNR1_9PEZI</name>
<keyword evidence="2" id="KW-1185">Reference proteome</keyword>
<gene>
    <name evidence="1" type="ORF">ColLi_07261</name>
</gene>
<keyword evidence="1" id="KW-0489">Methyltransferase</keyword>
<dbReference type="GO" id="GO:0032259">
    <property type="term" value="P:methylation"/>
    <property type="evidence" value="ECO:0007669"/>
    <property type="project" value="UniProtKB-KW"/>
</dbReference>
<accession>A0AA37GNR1</accession>
<dbReference type="EMBL" id="BPPX01000014">
    <property type="protein sequence ID" value="GJC84423.1"/>
    <property type="molecule type" value="Genomic_DNA"/>
</dbReference>
<sequence length="149" mass="16624">MIGSLQDWRGFVAQAFEHLGPGGYLEDHDNLDPRECDDGTLKEDSVLFQWSKYLVDATDKLGRPITVVSQIPKILEDVVIAKQKMPASPWSMDLELRELGNWTHASLLPGIGGLCLTLFTHILAWKPAEVLVFCANVRRDARNLGIHAC</sequence>
<keyword evidence="1" id="KW-0808">Transferase</keyword>
<dbReference type="GO" id="GO:0008168">
    <property type="term" value="F:methyltransferase activity"/>
    <property type="evidence" value="ECO:0007669"/>
    <property type="project" value="UniProtKB-KW"/>
</dbReference>
<evidence type="ECO:0000313" key="1">
    <source>
        <dbReference type="EMBL" id="GJC84423.1"/>
    </source>
</evidence>
<dbReference type="AlphaFoldDB" id="A0AA37GNR1"/>
<proteinExistence type="predicted"/>
<protein>
    <submittedName>
        <fullName evidence="1">Methyltransferase tdiE</fullName>
    </submittedName>
</protein>
<evidence type="ECO:0000313" key="2">
    <source>
        <dbReference type="Proteomes" id="UP001055172"/>
    </source>
</evidence>
<organism evidence="1 2">
    <name type="scientific">Colletotrichum liriopes</name>
    <dbReference type="NCBI Taxonomy" id="708192"/>
    <lineage>
        <taxon>Eukaryota</taxon>
        <taxon>Fungi</taxon>
        <taxon>Dikarya</taxon>
        <taxon>Ascomycota</taxon>
        <taxon>Pezizomycotina</taxon>
        <taxon>Sordariomycetes</taxon>
        <taxon>Hypocreomycetidae</taxon>
        <taxon>Glomerellales</taxon>
        <taxon>Glomerellaceae</taxon>
        <taxon>Colletotrichum</taxon>
        <taxon>Colletotrichum spaethianum species complex</taxon>
    </lineage>
</organism>
<comment type="caution">
    <text evidence="1">The sequence shown here is derived from an EMBL/GenBank/DDBJ whole genome shotgun (WGS) entry which is preliminary data.</text>
</comment>
<dbReference type="Proteomes" id="UP001055172">
    <property type="component" value="Unassembled WGS sequence"/>
</dbReference>
<reference evidence="1 2" key="1">
    <citation type="submission" date="2021-07" db="EMBL/GenBank/DDBJ databases">
        <title>Genome data of Colletotrichum spaethianum.</title>
        <authorList>
            <person name="Utami Y.D."/>
            <person name="Hiruma K."/>
        </authorList>
    </citation>
    <scope>NUCLEOTIDE SEQUENCE [LARGE SCALE GENOMIC DNA]</scope>
    <source>
        <strain evidence="1 2">MAFF 242679</strain>
    </source>
</reference>